<keyword evidence="3" id="KW-1185">Reference proteome</keyword>
<dbReference type="Proteomes" id="UP001239213">
    <property type="component" value="Unassembled WGS sequence"/>
</dbReference>
<name>A0AAI9Y155_9PEZI</name>
<keyword evidence="1" id="KW-0472">Membrane</keyword>
<evidence type="ECO:0000256" key="1">
    <source>
        <dbReference type="SAM" id="Phobius"/>
    </source>
</evidence>
<protein>
    <submittedName>
        <fullName evidence="2">Uncharacterized protein</fullName>
    </submittedName>
</protein>
<keyword evidence="1" id="KW-0812">Transmembrane</keyword>
<dbReference type="AlphaFoldDB" id="A0AAI9Y155"/>
<dbReference type="EMBL" id="MPDP01000223">
    <property type="protein sequence ID" value="KAK1470807.1"/>
    <property type="molecule type" value="Genomic_DNA"/>
</dbReference>
<gene>
    <name evidence="2" type="ORF">CCUS01_00923</name>
</gene>
<evidence type="ECO:0000313" key="3">
    <source>
        <dbReference type="Proteomes" id="UP001239213"/>
    </source>
</evidence>
<sequence length="52" mass="5836">NTLIAGIIKISFSLGKEIVTLGIVEVKTYFGTITFYILPINTLFLLYLKNID</sequence>
<accession>A0AAI9Y155</accession>
<comment type="caution">
    <text evidence="2">The sequence shown here is derived from an EMBL/GenBank/DDBJ whole genome shotgun (WGS) entry which is preliminary data.</text>
</comment>
<organism evidence="2 3">
    <name type="scientific">Colletotrichum cuscutae</name>
    <dbReference type="NCBI Taxonomy" id="1209917"/>
    <lineage>
        <taxon>Eukaryota</taxon>
        <taxon>Fungi</taxon>
        <taxon>Dikarya</taxon>
        <taxon>Ascomycota</taxon>
        <taxon>Pezizomycotina</taxon>
        <taxon>Sordariomycetes</taxon>
        <taxon>Hypocreomycetidae</taxon>
        <taxon>Glomerellales</taxon>
        <taxon>Glomerellaceae</taxon>
        <taxon>Colletotrichum</taxon>
        <taxon>Colletotrichum acutatum species complex</taxon>
    </lineage>
</organism>
<feature type="non-terminal residue" evidence="2">
    <location>
        <position position="1"/>
    </location>
</feature>
<reference evidence="2" key="1">
    <citation type="submission" date="2016-11" db="EMBL/GenBank/DDBJ databases">
        <title>The genome sequence of Colletotrichum cuscutae.</title>
        <authorList>
            <person name="Baroncelli R."/>
        </authorList>
    </citation>
    <scope>NUCLEOTIDE SEQUENCE</scope>
    <source>
        <strain evidence="2">IMI 304802</strain>
    </source>
</reference>
<feature type="transmembrane region" description="Helical" evidence="1">
    <location>
        <begin position="29"/>
        <end position="48"/>
    </location>
</feature>
<evidence type="ECO:0000313" key="2">
    <source>
        <dbReference type="EMBL" id="KAK1470807.1"/>
    </source>
</evidence>
<keyword evidence="1" id="KW-1133">Transmembrane helix</keyword>
<proteinExistence type="predicted"/>